<reference evidence="4 5" key="1">
    <citation type="submission" date="2019-03" db="EMBL/GenBank/DDBJ databases">
        <title>Genomic Encyclopedia of Type Strains, Phase IV (KMG-IV): sequencing the most valuable type-strain genomes for metagenomic binning, comparative biology and taxonomic classification.</title>
        <authorList>
            <person name="Goeker M."/>
        </authorList>
    </citation>
    <scope>NUCLEOTIDE SEQUENCE [LARGE SCALE GENOMIC DNA]</scope>
    <source>
        <strain evidence="4 5">DSM 25488</strain>
    </source>
</reference>
<sequence length="270" mass="30854">MKLIVMVLLLLCGASQAAGLQHLTGLQGSEYHKIHSKTVDHDYHIYVHVPQQVTPDKKWPVVYLLDGGNTFPMFVPYAKYMTFLNEIPPVILVGISYGSSDWQQGNRRSTDFTLPAADREHYGGAEQFHRFLSAELMPLIEQKYPVDPKQSMLFGHSLGGQFALYTTQFQPQTFSAVIASNPAIHRNLDLFLAQGLPSKHQPKLFIMQADNDDVRFQKPRKKWLDYWQQKPHHWQLKVMTAAGHNHMSSITAAFRQGMVWLLAETKQPKQ</sequence>
<comment type="similarity">
    <text evidence="1">Belongs to the esterase D family.</text>
</comment>
<dbReference type="EMBL" id="SNZB01000001">
    <property type="protein sequence ID" value="TDR23730.1"/>
    <property type="molecule type" value="Genomic_DNA"/>
</dbReference>
<dbReference type="PANTHER" id="PTHR40841:SF2">
    <property type="entry name" value="SIDEROPHORE-DEGRADING ESTERASE (EUROFUNG)"/>
    <property type="match status" value="1"/>
</dbReference>
<feature type="signal peptide" evidence="3">
    <location>
        <begin position="1"/>
        <end position="17"/>
    </location>
</feature>
<evidence type="ECO:0000256" key="1">
    <source>
        <dbReference type="ARBA" id="ARBA00005622"/>
    </source>
</evidence>
<evidence type="ECO:0000256" key="2">
    <source>
        <dbReference type="ARBA" id="ARBA00022801"/>
    </source>
</evidence>
<evidence type="ECO:0000313" key="4">
    <source>
        <dbReference type="EMBL" id="TDR23730.1"/>
    </source>
</evidence>
<evidence type="ECO:0000313" key="5">
    <source>
        <dbReference type="Proteomes" id="UP000295724"/>
    </source>
</evidence>
<dbReference type="AlphaFoldDB" id="A0A4R6XYW5"/>
<evidence type="ECO:0008006" key="6">
    <source>
        <dbReference type="Google" id="ProtNLM"/>
    </source>
</evidence>
<keyword evidence="3" id="KW-0732">Signal</keyword>
<dbReference type="InterPro" id="IPR052558">
    <property type="entry name" value="Siderophore_Hydrolase_D"/>
</dbReference>
<feature type="chain" id="PRO_5020918946" description="Esterase" evidence="3">
    <location>
        <begin position="18"/>
        <end position="270"/>
    </location>
</feature>
<keyword evidence="2" id="KW-0378">Hydrolase</keyword>
<gene>
    <name evidence="4" type="ORF">C8D91_0595</name>
</gene>
<dbReference type="InterPro" id="IPR029058">
    <property type="entry name" value="AB_hydrolase_fold"/>
</dbReference>
<protein>
    <recommendedName>
        <fullName evidence="6">Esterase</fullName>
    </recommendedName>
</protein>
<evidence type="ECO:0000256" key="3">
    <source>
        <dbReference type="SAM" id="SignalP"/>
    </source>
</evidence>
<organism evidence="4 5">
    <name type="scientific">Marinicella litoralis</name>
    <dbReference type="NCBI Taxonomy" id="644220"/>
    <lineage>
        <taxon>Bacteria</taxon>
        <taxon>Pseudomonadati</taxon>
        <taxon>Pseudomonadota</taxon>
        <taxon>Gammaproteobacteria</taxon>
        <taxon>Lysobacterales</taxon>
        <taxon>Marinicellaceae</taxon>
        <taxon>Marinicella</taxon>
    </lineage>
</organism>
<accession>A0A4R6XYW5</accession>
<name>A0A4R6XYW5_9GAMM</name>
<dbReference type="Pfam" id="PF00756">
    <property type="entry name" value="Esterase"/>
    <property type="match status" value="1"/>
</dbReference>
<dbReference type="Proteomes" id="UP000295724">
    <property type="component" value="Unassembled WGS sequence"/>
</dbReference>
<dbReference type="SUPFAM" id="SSF53474">
    <property type="entry name" value="alpha/beta-Hydrolases"/>
    <property type="match status" value="1"/>
</dbReference>
<dbReference type="Gene3D" id="3.40.50.1820">
    <property type="entry name" value="alpha/beta hydrolase"/>
    <property type="match status" value="1"/>
</dbReference>
<dbReference type="PANTHER" id="PTHR40841">
    <property type="entry name" value="SIDEROPHORE TRIACETYLFUSARININE C ESTERASE"/>
    <property type="match status" value="1"/>
</dbReference>
<dbReference type="GO" id="GO:0016788">
    <property type="term" value="F:hydrolase activity, acting on ester bonds"/>
    <property type="evidence" value="ECO:0007669"/>
    <property type="project" value="TreeGrafter"/>
</dbReference>
<proteinExistence type="inferred from homology"/>
<dbReference type="InterPro" id="IPR000801">
    <property type="entry name" value="Esterase-like"/>
</dbReference>
<dbReference type="RefSeq" id="WP_162846738.1">
    <property type="nucleotide sequence ID" value="NZ_NIHB01000001.1"/>
</dbReference>
<keyword evidence="5" id="KW-1185">Reference proteome</keyword>
<comment type="caution">
    <text evidence="4">The sequence shown here is derived from an EMBL/GenBank/DDBJ whole genome shotgun (WGS) entry which is preliminary data.</text>
</comment>